<gene>
    <name evidence="2" type="ORF">O181_128291</name>
</gene>
<evidence type="ECO:0000313" key="3">
    <source>
        <dbReference type="Proteomes" id="UP000765509"/>
    </source>
</evidence>
<reference evidence="2" key="1">
    <citation type="submission" date="2021-03" db="EMBL/GenBank/DDBJ databases">
        <title>Draft genome sequence of rust myrtle Austropuccinia psidii MF-1, a brazilian biotype.</title>
        <authorList>
            <person name="Quecine M.C."/>
            <person name="Pachon D.M.R."/>
            <person name="Bonatelli M.L."/>
            <person name="Correr F.H."/>
            <person name="Franceschini L.M."/>
            <person name="Leite T.F."/>
            <person name="Margarido G.R.A."/>
            <person name="Almeida C.A."/>
            <person name="Ferrarezi J.A."/>
            <person name="Labate C.A."/>
        </authorList>
    </citation>
    <scope>NUCLEOTIDE SEQUENCE</scope>
    <source>
        <strain evidence="2">MF-1</strain>
    </source>
</reference>
<organism evidence="2 3">
    <name type="scientific">Austropuccinia psidii MF-1</name>
    <dbReference type="NCBI Taxonomy" id="1389203"/>
    <lineage>
        <taxon>Eukaryota</taxon>
        <taxon>Fungi</taxon>
        <taxon>Dikarya</taxon>
        <taxon>Basidiomycota</taxon>
        <taxon>Pucciniomycotina</taxon>
        <taxon>Pucciniomycetes</taxon>
        <taxon>Pucciniales</taxon>
        <taxon>Sphaerophragmiaceae</taxon>
        <taxon>Austropuccinia</taxon>
    </lineage>
</organism>
<accession>A0A9Q3Q7J5</accession>
<feature type="region of interest" description="Disordered" evidence="1">
    <location>
        <begin position="37"/>
        <end position="61"/>
    </location>
</feature>
<proteinExistence type="predicted"/>
<name>A0A9Q3Q7J5_9BASI</name>
<dbReference type="Proteomes" id="UP000765509">
    <property type="component" value="Unassembled WGS sequence"/>
</dbReference>
<dbReference type="AlphaFoldDB" id="A0A9Q3Q7J5"/>
<feature type="compositionally biased region" description="Polar residues" evidence="1">
    <location>
        <begin position="44"/>
        <end position="56"/>
    </location>
</feature>
<protein>
    <submittedName>
        <fullName evidence="2">Uncharacterized protein</fullName>
    </submittedName>
</protein>
<evidence type="ECO:0000313" key="2">
    <source>
        <dbReference type="EMBL" id="MBW0588576.1"/>
    </source>
</evidence>
<comment type="caution">
    <text evidence="2">The sequence shown here is derived from an EMBL/GenBank/DDBJ whole genome shotgun (WGS) entry which is preliminary data.</text>
</comment>
<keyword evidence="3" id="KW-1185">Reference proteome</keyword>
<evidence type="ECO:0000256" key="1">
    <source>
        <dbReference type="SAM" id="MobiDB-lite"/>
    </source>
</evidence>
<sequence length="272" mass="30589">MSIINVTVGERNLNSHPDTAVLNSLKKNFSQIKITINKDLKPQDNPTVQGESTDSTSKPRESAELNKILENIIVNQPTNGNDYGQENAKKESRKTNIKNNMDGSKPVLPQEVTRSPIGLSKTSQPKASIKKENKKTQKIQPFPSNMVNICPRLIMKNKDITQQNLQNSKIGIRKSEKDLSSKLIQDPKEESGTYLLEKSDLFHIPTANKDSILPEYLQKLKTFNPNSKVKKQIQPGNKAIKKVMNAEKKVTLVKMKIQLNQNLKILPTSEII</sequence>
<dbReference type="EMBL" id="AVOT02131064">
    <property type="protein sequence ID" value="MBW0588576.1"/>
    <property type="molecule type" value="Genomic_DNA"/>
</dbReference>
<feature type="region of interest" description="Disordered" evidence="1">
    <location>
        <begin position="76"/>
        <end position="110"/>
    </location>
</feature>